<name>A0A167ESP2_9ASCO</name>
<proteinExistence type="predicted"/>
<evidence type="ECO:0000313" key="3">
    <source>
        <dbReference type="EMBL" id="ANB14411.1"/>
    </source>
</evidence>
<reference evidence="3 4" key="1">
    <citation type="submission" date="2016-02" db="EMBL/GenBank/DDBJ databases">
        <title>Complete genome sequence and transcriptome regulation of the pentose utilising yeast Sugiyamaella lignohabitans.</title>
        <authorList>
            <person name="Bellasio M."/>
            <person name="Peymann A."/>
            <person name="Valli M."/>
            <person name="Sipitzky M."/>
            <person name="Graf A."/>
            <person name="Sauer M."/>
            <person name="Marx H."/>
            <person name="Mattanovich D."/>
        </authorList>
    </citation>
    <scope>NUCLEOTIDE SEQUENCE [LARGE SCALE GENOMIC DNA]</scope>
    <source>
        <strain evidence="3 4">CBS 10342</strain>
    </source>
</reference>
<dbReference type="RefSeq" id="XP_018736888.1">
    <property type="nucleotide sequence ID" value="XM_018878921.1"/>
</dbReference>
<dbReference type="Proteomes" id="UP000189580">
    <property type="component" value="Chromosome b"/>
</dbReference>
<dbReference type="GO" id="GO:0008298">
    <property type="term" value="P:intracellular mRNA localization"/>
    <property type="evidence" value="ECO:0007669"/>
    <property type="project" value="TreeGrafter"/>
</dbReference>
<dbReference type="GeneID" id="30033861"/>
<dbReference type="GO" id="GO:0003729">
    <property type="term" value="F:mRNA binding"/>
    <property type="evidence" value="ECO:0007669"/>
    <property type="project" value="TreeGrafter"/>
</dbReference>
<keyword evidence="4" id="KW-1185">Reference proteome</keyword>
<feature type="coiled-coil region" evidence="1">
    <location>
        <begin position="94"/>
        <end position="140"/>
    </location>
</feature>
<keyword evidence="1" id="KW-0175">Coiled coil</keyword>
<dbReference type="GO" id="GO:0042175">
    <property type="term" value="C:nuclear outer membrane-endoplasmic reticulum membrane network"/>
    <property type="evidence" value="ECO:0007669"/>
    <property type="project" value="TreeGrafter"/>
</dbReference>
<feature type="region of interest" description="Disordered" evidence="2">
    <location>
        <begin position="430"/>
        <end position="470"/>
    </location>
</feature>
<gene>
    <name evidence="3" type="primary">BFR1</name>
    <name evidence="3" type="ORF">AWJ20_1999</name>
</gene>
<accession>A0A167ESP2</accession>
<feature type="coiled-coil region" evidence="1">
    <location>
        <begin position="225"/>
        <end position="287"/>
    </location>
</feature>
<feature type="compositionally biased region" description="Acidic residues" evidence="2">
    <location>
        <begin position="436"/>
        <end position="450"/>
    </location>
</feature>
<evidence type="ECO:0000256" key="2">
    <source>
        <dbReference type="SAM" id="MobiDB-lite"/>
    </source>
</evidence>
<organism evidence="3 4">
    <name type="scientific">Sugiyamaella lignohabitans</name>
    <dbReference type="NCBI Taxonomy" id="796027"/>
    <lineage>
        <taxon>Eukaryota</taxon>
        <taxon>Fungi</taxon>
        <taxon>Dikarya</taxon>
        <taxon>Ascomycota</taxon>
        <taxon>Saccharomycotina</taxon>
        <taxon>Dipodascomycetes</taxon>
        <taxon>Dipodascales</taxon>
        <taxon>Trichomonascaceae</taxon>
        <taxon>Sugiyamaella</taxon>
    </lineage>
</organism>
<dbReference type="PANTHER" id="PTHR31027:SF2">
    <property type="entry name" value="LEBERCILIN DOMAIN-CONTAINING PROTEIN"/>
    <property type="match status" value="1"/>
</dbReference>
<dbReference type="OrthoDB" id="2195113at2759"/>
<feature type="region of interest" description="Disordered" evidence="2">
    <location>
        <begin position="50"/>
        <end position="69"/>
    </location>
</feature>
<dbReference type="KEGG" id="slb:AWJ20_1999"/>
<dbReference type="EMBL" id="CP014503">
    <property type="protein sequence ID" value="ANB14411.1"/>
    <property type="molecule type" value="Genomic_DNA"/>
</dbReference>
<dbReference type="GO" id="GO:1990904">
    <property type="term" value="C:ribonucleoprotein complex"/>
    <property type="evidence" value="ECO:0007669"/>
    <property type="project" value="TreeGrafter"/>
</dbReference>
<dbReference type="InterPro" id="IPR039604">
    <property type="entry name" value="Bfr1"/>
</dbReference>
<dbReference type="PANTHER" id="PTHR31027">
    <property type="entry name" value="NUCLEAR SEGREGATION PROTEIN BFR1"/>
    <property type="match status" value="1"/>
</dbReference>
<dbReference type="GO" id="GO:0005783">
    <property type="term" value="C:endoplasmic reticulum"/>
    <property type="evidence" value="ECO:0007669"/>
    <property type="project" value="TreeGrafter"/>
</dbReference>
<evidence type="ECO:0000313" key="4">
    <source>
        <dbReference type="Proteomes" id="UP000189580"/>
    </source>
</evidence>
<evidence type="ECO:0000256" key="1">
    <source>
        <dbReference type="SAM" id="Coils"/>
    </source>
</evidence>
<dbReference type="AlphaFoldDB" id="A0A167ESP2"/>
<feature type="region of interest" description="Disordered" evidence="2">
    <location>
        <begin position="1"/>
        <end position="24"/>
    </location>
</feature>
<protein>
    <submittedName>
        <fullName evidence="3">Bfr1p</fullName>
    </submittedName>
</protein>
<sequence>MSKSNSPTPAPAAGAGKRVTRPNKEAFNAKLAELEAEFKTAEKNLEIARNDVKKALGTSTPQTEEREKLSNELNEIAAKQRQFKTSNASIKKEIDIIDENIKRSIKDLKALKDKNSYKSVDEVNAKIKSLERDIESGKLRLVEEKRYIADISNLKKIKNSFGQLDQLQASIDAERAKLAKVRGTLDTTSQNALSDRYNEVKKQLDAIRDGQQKAYKEKNTLFEKRDAANKVRDAARSNISKLKDEYYGQLRAYTAQAEADRIARAEKEEAEKKAFAAEKKKAELREKLEAASEPAFANQIDIAENLLVHFDPEYKRADSNDISLKSTGPVKTASGRTIDVPHGAELKKSDEELFAGLGGKKNKKKSSSDSKLRLNVGIIDDFATLNIPIPVSKDDVEGTIAKLKEKIQYYKENQDRVTAERIERAKAEIAKLELADKEDEEKKEEEEEKAEEAPAATEKAEPEASVEASA</sequence>